<evidence type="ECO:0000256" key="6">
    <source>
        <dbReference type="PIRSR" id="PIRSR000915-1"/>
    </source>
</evidence>
<keyword evidence="10" id="KW-1185">Reference proteome</keyword>
<evidence type="ECO:0000256" key="3">
    <source>
        <dbReference type="ARBA" id="ARBA00066659"/>
    </source>
</evidence>
<dbReference type="InterPro" id="IPR036412">
    <property type="entry name" value="HAD-like_sf"/>
</dbReference>
<evidence type="ECO:0000256" key="1">
    <source>
        <dbReference type="ARBA" id="ARBA00022801"/>
    </source>
</evidence>
<evidence type="ECO:0000256" key="8">
    <source>
        <dbReference type="PIRSR" id="PIRSR000915-3"/>
    </source>
</evidence>
<comment type="cofactor">
    <cofactor evidence="8">
        <name>Mg(2+)</name>
        <dbReference type="ChEBI" id="CHEBI:18420"/>
    </cofactor>
    <text evidence="8">Divalent metal ions. Mg(2+) is the most effective.</text>
</comment>
<dbReference type="PANTHER" id="PTHR19288:SF46">
    <property type="entry name" value="HALOACID DEHALOGENASE-LIKE HYDROLASE DOMAIN-CONTAINING PROTEIN 2"/>
    <property type="match status" value="1"/>
</dbReference>
<accession>A0AAF0J3T0</accession>
<feature type="binding site" evidence="8">
    <location>
        <position position="33"/>
    </location>
    <ligand>
        <name>Mg(2+)</name>
        <dbReference type="ChEBI" id="CHEBI:18420"/>
    </ligand>
</feature>
<dbReference type="GO" id="GO:0046872">
    <property type="term" value="F:metal ion binding"/>
    <property type="evidence" value="ECO:0007669"/>
    <property type="project" value="UniProtKB-KW"/>
</dbReference>
<dbReference type="InterPro" id="IPR006357">
    <property type="entry name" value="HAD-SF_hydro_IIA"/>
</dbReference>
<dbReference type="PANTHER" id="PTHR19288">
    <property type="entry name" value="4-NITROPHENYLPHOSPHATASE-RELATED"/>
    <property type="match status" value="1"/>
</dbReference>
<dbReference type="GO" id="GO:0005737">
    <property type="term" value="C:cytoplasm"/>
    <property type="evidence" value="ECO:0007669"/>
    <property type="project" value="TreeGrafter"/>
</dbReference>
<dbReference type="InterPro" id="IPR006349">
    <property type="entry name" value="PGP_euk"/>
</dbReference>
<protein>
    <recommendedName>
        <fullName evidence="4 5">4-nitrophenylphosphatase</fullName>
        <shortName evidence="5">PNPPase</shortName>
        <ecNumber evidence="3 5">3.1.3.41</ecNumber>
    </recommendedName>
</protein>
<dbReference type="Gene3D" id="3.40.50.1000">
    <property type="entry name" value="HAD superfamily/HAD-like"/>
    <property type="match status" value="2"/>
</dbReference>
<evidence type="ECO:0000313" key="10">
    <source>
        <dbReference type="Proteomes" id="UP001213623"/>
    </source>
</evidence>
<dbReference type="PIRSF" id="PIRSF000915">
    <property type="entry name" value="PGP-type_phosphatase"/>
    <property type="match status" value="1"/>
</dbReference>
<dbReference type="GO" id="GO:0008967">
    <property type="term" value="F:phosphoglycolate phosphatase activity"/>
    <property type="evidence" value="ECO:0007669"/>
    <property type="project" value="TreeGrafter"/>
</dbReference>
<evidence type="ECO:0000256" key="7">
    <source>
        <dbReference type="PIRSR" id="PIRSR000915-2"/>
    </source>
</evidence>
<evidence type="ECO:0000256" key="2">
    <source>
        <dbReference type="ARBA" id="ARBA00050247"/>
    </source>
</evidence>
<gene>
    <name evidence="9" type="ORF">MNAN1_003336</name>
</gene>
<dbReference type="InterPro" id="IPR023214">
    <property type="entry name" value="HAD_sf"/>
</dbReference>
<comment type="catalytic activity">
    <reaction evidence="2 5">
        <text>4-nitrophenyl phosphate + H2O = 4-nitrophenol + phosphate + H(+)</text>
        <dbReference type="Rhea" id="RHEA:21664"/>
        <dbReference type="ChEBI" id="CHEBI:15377"/>
        <dbReference type="ChEBI" id="CHEBI:15378"/>
        <dbReference type="ChEBI" id="CHEBI:43474"/>
        <dbReference type="ChEBI" id="CHEBI:57917"/>
        <dbReference type="ChEBI" id="CHEBI:61146"/>
        <dbReference type="EC" id="3.1.3.41"/>
    </reaction>
</comment>
<organism evidence="9 10">
    <name type="scientific">Malassezia nana</name>
    <dbReference type="NCBI Taxonomy" id="180528"/>
    <lineage>
        <taxon>Eukaryota</taxon>
        <taxon>Fungi</taxon>
        <taxon>Dikarya</taxon>
        <taxon>Basidiomycota</taxon>
        <taxon>Ustilaginomycotina</taxon>
        <taxon>Malasseziomycetes</taxon>
        <taxon>Malasseziales</taxon>
        <taxon>Malasseziaceae</taxon>
        <taxon>Malassezia</taxon>
    </lineage>
</organism>
<evidence type="ECO:0000313" key="9">
    <source>
        <dbReference type="EMBL" id="WFD28327.1"/>
    </source>
</evidence>
<dbReference type="EC" id="3.1.3.41" evidence="3 5"/>
<feature type="active site" description="Proton donor" evidence="6">
    <location>
        <position position="35"/>
    </location>
</feature>
<feature type="active site" description="Nucleophile" evidence="6">
    <location>
        <position position="33"/>
    </location>
</feature>
<dbReference type="EMBL" id="CP119897">
    <property type="protein sequence ID" value="WFD28327.1"/>
    <property type="molecule type" value="Genomic_DNA"/>
</dbReference>
<dbReference type="Pfam" id="PF13242">
    <property type="entry name" value="Hydrolase_like"/>
    <property type="match status" value="1"/>
</dbReference>
<dbReference type="GO" id="GO:0004035">
    <property type="term" value="F:alkaline phosphatase activity"/>
    <property type="evidence" value="ECO:0007669"/>
    <property type="project" value="TreeGrafter"/>
</dbReference>
<name>A0AAF0J3T0_9BASI</name>
<evidence type="ECO:0000256" key="4">
    <source>
        <dbReference type="ARBA" id="ARBA00069197"/>
    </source>
</evidence>
<dbReference type="SUPFAM" id="SSF56784">
    <property type="entry name" value="HAD-like"/>
    <property type="match status" value="1"/>
</dbReference>
<dbReference type="Proteomes" id="UP001213623">
    <property type="component" value="Chromosome 6"/>
</dbReference>
<keyword evidence="8" id="KW-0460">Magnesium</keyword>
<feature type="binding site" evidence="7">
    <location>
        <position position="246"/>
    </location>
    <ligand>
        <name>substrate</name>
    </ligand>
</feature>
<feature type="binding site" evidence="8">
    <location>
        <position position="35"/>
    </location>
    <ligand>
        <name>Mg(2+)</name>
        <dbReference type="ChEBI" id="CHEBI:18420"/>
    </ligand>
</feature>
<keyword evidence="1 5" id="KW-0378">Hydrolase</keyword>
<feature type="binding site" evidence="8">
    <location>
        <position position="271"/>
    </location>
    <ligand>
        <name>Mg(2+)</name>
        <dbReference type="ChEBI" id="CHEBI:18420"/>
    </ligand>
</feature>
<proteinExistence type="predicted"/>
<dbReference type="AlphaFoldDB" id="A0AAF0J3T0"/>
<dbReference type="Pfam" id="PF13344">
    <property type="entry name" value="Hydrolase_6"/>
    <property type="match status" value="1"/>
</dbReference>
<dbReference type="FunFam" id="3.40.50.1000:FF:000039">
    <property type="entry name" value="Phosphoglycolate phosphatase"/>
    <property type="match status" value="1"/>
</dbReference>
<sequence length="323" mass="34428">MPPTTVPRGTYDLLQSEEDKAALLERYDSFLFDCDGVLYSGSETLPGVADVLQKMRARGKRIFFVTNNASKSRRLLKERIEQAGIHAELNEVFSSAYASALYLKHVLQLPSDRKVYVIGMAGLEEELDAVGLSHLGGTDPTDCAPLHGLDFSPLEADGAMDPSVGAVLCGIDTALSYPKLAKAYRYITRPDATGPVKAGETGGGCHFVCTNEDVTFPTKGGLFPGAGSVWAGLRDASRRDPIIVGKPNQPMIDTLFASTDLDPHRTLMVGDRLNTDVLFGQRGGVDTMLVLTGVNQLDDIAAPDAPAVPTYVLEGLGALGSVA</sequence>
<reference evidence="9" key="1">
    <citation type="submission" date="2023-03" db="EMBL/GenBank/DDBJ databases">
        <title>Mating type loci evolution in Malassezia.</title>
        <authorList>
            <person name="Coelho M.A."/>
        </authorList>
    </citation>
    <scope>NUCLEOTIDE SEQUENCE</scope>
    <source>
        <strain evidence="9">CBS 9557</strain>
    </source>
</reference>
<keyword evidence="8" id="KW-0479">Metal-binding</keyword>
<dbReference type="NCBIfam" id="TIGR01460">
    <property type="entry name" value="HAD-SF-IIA"/>
    <property type="match status" value="1"/>
</dbReference>
<evidence type="ECO:0000256" key="5">
    <source>
        <dbReference type="PIRNR" id="PIRNR000915"/>
    </source>
</evidence>
<dbReference type="NCBIfam" id="TIGR01452">
    <property type="entry name" value="PGP_euk"/>
    <property type="match status" value="1"/>
</dbReference>